<keyword evidence="2" id="KW-0808">Transferase</keyword>
<organism evidence="5 6">
    <name type="scientific">Okeanomitos corallinicola TIOX110</name>
    <dbReference type="NCBI Taxonomy" id="3133117"/>
    <lineage>
        <taxon>Bacteria</taxon>
        <taxon>Bacillati</taxon>
        <taxon>Cyanobacteriota</taxon>
        <taxon>Cyanophyceae</taxon>
        <taxon>Nostocales</taxon>
        <taxon>Aphanizomenonaceae</taxon>
        <taxon>Okeanomitos</taxon>
    </lineage>
</organism>
<evidence type="ECO:0000259" key="3">
    <source>
        <dbReference type="Pfam" id="PF00303"/>
    </source>
</evidence>
<gene>
    <name evidence="5" type="ORF">WJM97_16155</name>
</gene>
<sequence length="497" mass="56052">MIQKSHITQFQYAAQHKPNQLIYGSGQTAIITGWTVKQAIAKHLQTSDYAVIGQLYSPTRGINLLIRNLLLNPHVRYLVIINATKEDRNAGASQCLLDFFNSGVEENISDTGRKSWVIRSQIPGYIDIEIDINALEKLRQSLEVVEAKSISEAVEKIQFYAQKPTIEPWGTPLEFPMLTIEPTVLPGTRYGHRIEGKTIAETWVKIIHRIKTTGTIRPTGYDGKWQELIDLMAVVTEEPEDFYFPEPNYLPIDRSFLTEYISQVLDDAPSREGVKYTYGQRLRSWFGKDQIEQVVDKLIGEIDAASAVMTLWDVKDHEKGGSPCLNHIWLRVVDNELSLTATLRSNDMFAAWPANAMGLRALQKHIRDQINQRSEYDLRMGPLMTISQSAHIYDDTWSNAEQLIKQQYAAVCRKLDYADPAGNFLIEVANGEIVVTHTTPGSGEIVGCYSGKNALKLVREICTASPAIRPDHAAYLGMELQKAVDCIKIDKPYVQDQ</sequence>
<dbReference type="InterPro" id="IPR023451">
    <property type="entry name" value="Thymidate_synth/dCMP_Mease_dom"/>
</dbReference>
<name>A0ABZ2UNQ8_9CYAN</name>
<keyword evidence="1" id="KW-0489">Methyltransferase</keyword>
<evidence type="ECO:0000313" key="6">
    <source>
        <dbReference type="Proteomes" id="UP001483337"/>
    </source>
</evidence>
<dbReference type="PANTHER" id="PTHR11548">
    <property type="entry name" value="THYMIDYLATE SYNTHASE 1"/>
    <property type="match status" value="1"/>
</dbReference>
<keyword evidence="6" id="KW-1185">Reference proteome</keyword>
<dbReference type="EMBL" id="CP150886">
    <property type="protein sequence ID" value="WZB86909.1"/>
    <property type="molecule type" value="Genomic_DNA"/>
</dbReference>
<dbReference type="CDD" id="cd00351">
    <property type="entry name" value="TS_Pyrimidine_HMase"/>
    <property type="match status" value="1"/>
</dbReference>
<dbReference type="Pfam" id="PF14251">
    <property type="entry name" value="PterinBD-DUF4346"/>
    <property type="match status" value="1"/>
</dbReference>
<feature type="domain" description="Thymidylate synthase/dCMP hydroxymethylase" evidence="3">
    <location>
        <begin position="274"/>
        <end position="410"/>
    </location>
</feature>
<dbReference type="Pfam" id="PF00303">
    <property type="entry name" value="Thymidylat_synt"/>
    <property type="match status" value="1"/>
</dbReference>
<evidence type="ECO:0000259" key="4">
    <source>
        <dbReference type="Pfam" id="PF14251"/>
    </source>
</evidence>
<protein>
    <submittedName>
        <fullName evidence="5">Thymidylate synthase</fullName>
    </submittedName>
</protein>
<dbReference type="SUPFAM" id="SSF55831">
    <property type="entry name" value="Thymidylate synthase/dCMP hydroxymethylase"/>
    <property type="match status" value="1"/>
</dbReference>
<dbReference type="Proteomes" id="UP001483337">
    <property type="component" value="Chromosome"/>
</dbReference>
<evidence type="ECO:0000256" key="2">
    <source>
        <dbReference type="ARBA" id="ARBA00022679"/>
    </source>
</evidence>
<dbReference type="InterPro" id="IPR025595">
    <property type="entry name" value="PterinBD-DUF4346"/>
</dbReference>
<dbReference type="Gene3D" id="3.30.572.10">
    <property type="entry name" value="Thymidylate synthase/dCMP hydroxymethylase domain"/>
    <property type="match status" value="1"/>
</dbReference>
<evidence type="ECO:0000256" key="1">
    <source>
        <dbReference type="ARBA" id="ARBA00022603"/>
    </source>
</evidence>
<dbReference type="PANTHER" id="PTHR11548:SF1">
    <property type="entry name" value="THYMIDYLATE SYNTHASE 1"/>
    <property type="match status" value="1"/>
</dbReference>
<reference evidence="5 6" key="1">
    <citation type="submission" date="2024-04" db="EMBL/GenBank/DDBJ databases">
        <title>Okeanomitos corallinicola gen. &amp; sp. nov. (Nostocales, Cyanobacteria), a new toxic marine heterocyst-forming cyanobacterium from a coral reef.</title>
        <authorList>
            <person name="Li H."/>
            <person name="Li R."/>
            <person name="Kang J."/>
            <person name="Hii K.S."/>
            <person name="Mohamed H.F."/>
            <person name="Xu X."/>
            <person name="Luo Z."/>
        </authorList>
    </citation>
    <scope>NUCLEOTIDE SEQUENCE [LARGE SCALE GENOMIC DNA]</scope>
    <source>
        <strain evidence="5 6">TIOX110</strain>
    </source>
</reference>
<feature type="domain" description="DUF4346" evidence="4">
    <location>
        <begin position="419"/>
        <end position="496"/>
    </location>
</feature>
<proteinExistence type="predicted"/>
<dbReference type="RefSeq" id="WP_353929823.1">
    <property type="nucleotide sequence ID" value="NZ_CP150886.1"/>
</dbReference>
<accession>A0ABZ2UNQ8</accession>
<evidence type="ECO:0000313" key="5">
    <source>
        <dbReference type="EMBL" id="WZB86909.1"/>
    </source>
</evidence>
<dbReference type="InterPro" id="IPR045097">
    <property type="entry name" value="Thymidate_synth/dCMP_Mease"/>
</dbReference>
<dbReference type="InterPro" id="IPR036926">
    <property type="entry name" value="Thymidate_synth/dCMP_Mease_sf"/>
</dbReference>